<feature type="compositionally biased region" description="Polar residues" evidence="7">
    <location>
        <begin position="791"/>
        <end position="802"/>
    </location>
</feature>
<dbReference type="Gene3D" id="4.10.240.10">
    <property type="entry name" value="Zn(2)-C6 fungal-type DNA-binding domain"/>
    <property type="match status" value="1"/>
</dbReference>
<dbReference type="STRING" id="767769.A0A1L9UDI6"/>
<dbReference type="InterPro" id="IPR007219">
    <property type="entry name" value="XnlR_reg_dom"/>
</dbReference>
<evidence type="ECO:0000313" key="10">
    <source>
        <dbReference type="Proteomes" id="UP000184499"/>
    </source>
</evidence>
<proteinExistence type="predicted"/>
<evidence type="ECO:0000256" key="2">
    <source>
        <dbReference type="ARBA" id="ARBA00022833"/>
    </source>
</evidence>
<evidence type="ECO:0000256" key="7">
    <source>
        <dbReference type="SAM" id="MobiDB-lite"/>
    </source>
</evidence>
<feature type="region of interest" description="Disordered" evidence="7">
    <location>
        <begin position="772"/>
        <end position="804"/>
    </location>
</feature>
<dbReference type="PROSITE" id="PS00463">
    <property type="entry name" value="ZN2_CY6_FUNGAL_1"/>
    <property type="match status" value="1"/>
</dbReference>
<sequence>MAPAQPDQLNATKRSIMRVNPQRRPVTARRHRKVLSCTSCRERKVKCDRSKPCAQCVRANVQDACFYPPPATSQPSSGSTPRIARKSRIIRQDVQDEFPSRYPSAGPSLNTPPSTVTDGSTDIVNGNAPMRRSGFRSSPLSAVGSTKGATVLRCSQAQPHYNRVQVSSSAGDSFSQHLSPLSFRGKQQRTRFFGRSHWATTLGMFPDFNAHLHEYYRNKQTPINPGFTEYLSLRRLKHDLRGPDRRRQGGQLPSSLKLVELLPERPLAEYLMQLYFSTFETTLRILHVPSFTSEWDAFWDRSVPHANGSLDNNRTDIFITKILMLMACASCFTTDKTEPLVSAGLKSQSLIQTCHKWIEAVTTWLESMTSHTQLSLDVIQIKCLLLLAQQATAHDGDLVSMASGSLLREAMLMGLHRDPCNFPNISPYWAELRKRLWLTIIELELQASLYSGIPLAISWDEFDCPLPSDIEDEDYSIDSSRLPPPRKSGTLTRTSFQIALAQTLETRMTISKIVNRVRLSATYDDEIMRLSGRLTTGLAQAPADLRGDTTSIPSPDNNNDNNTTSSSFRRSFFLFLHYRTLLALHRPFFLRFAEETPPNEPFIFSRRVCVQTSLALLSQLEHHPGDHNDNHHPPAHILHHLKGGMFRDDLFHAAATICFEIRLQSRGHDGIVIAPPFPGTSISSNITKYMDQSVYYQRLALFESVENTIRYFEGKVRVEKRATKMFSILMILFMVVRSEMEGGRQQTDLVPLRVDDACPIASRRCREVLLEGGQDQDGDGGGGESHGSYYQPAQSSQMQGLESDTAVEACHHTHALRSTAWDDAVGGDLGHLDFDWCFALDPLSPYPMNNWADLDHLVM</sequence>
<dbReference type="GO" id="GO:0008270">
    <property type="term" value="F:zinc ion binding"/>
    <property type="evidence" value="ECO:0007669"/>
    <property type="project" value="InterPro"/>
</dbReference>
<dbReference type="PANTHER" id="PTHR31944">
    <property type="entry name" value="HEME-RESPONSIVE ZINC FINGER TRANSCRIPTION FACTOR HAP1"/>
    <property type="match status" value="1"/>
</dbReference>
<evidence type="ECO:0000313" key="9">
    <source>
        <dbReference type="EMBL" id="OJJ69633.1"/>
    </source>
</evidence>
<dbReference type="PANTHER" id="PTHR31944:SF131">
    <property type="entry name" value="HEME-RESPONSIVE ZINC FINGER TRANSCRIPTION FACTOR HAP1"/>
    <property type="match status" value="1"/>
</dbReference>
<feature type="compositionally biased region" description="Polar residues" evidence="7">
    <location>
        <begin position="107"/>
        <end position="120"/>
    </location>
</feature>
<keyword evidence="10" id="KW-1185">Reference proteome</keyword>
<keyword evidence="2" id="KW-0862">Zinc</keyword>
<evidence type="ECO:0000256" key="6">
    <source>
        <dbReference type="ARBA" id="ARBA00023242"/>
    </source>
</evidence>
<keyword evidence="4" id="KW-0238">DNA-binding</keyword>
<evidence type="ECO:0000256" key="5">
    <source>
        <dbReference type="ARBA" id="ARBA00023163"/>
    </source>
</evidence>
<evidence type="ECO:0000259" key="8">
    <source>
        <dbReference type="PROSITE" id="PS50048"/>
    </source>
</evidence>
<dbReference type="PROSITE" id="PS50048">
    <property type="entry name" value="ZN2_CY6_FUNGAL_2"/>
    <property type="match status" value="1"/>
</dbReference>
<reference evidence="10" key="1">
    <citation type="journal article" date="2017" name="Genome Biol.">
        <title>Comparative genomics reveals high biological diversity and specific adaptations in the industrially and medically important fungal genus Aspergillus.</title>
        <authorList>
            <person name="de Vries R.P."/>
            <person name="Riley R."/>
            <person name="Wiebenga A."/>
            <person name="Aguilar-Osorio G."/>
            <person name="Amillis S."/>
            <person name="Uchima C.A."/>
            <person name="Anderluh G."/>
            <person name="Asadollahi M."/>
            <person name="Askin M."/>
            <person name="Barry K."/>
            <person name="Battaglia E."/>
            <person name="Bayram O."/>
            <person name="Benocci T."/>
            <person name="Braus-Stromeyer S.A."/>
            <person name="Caldana C."/>
            <person name="Canovas D."/>
            <person name="Cerqueira G.C."/>
            <person name="Chen F."/>
            <person name="Chen W."/>
            <person name="Choi C."/>
            <person name="Clum A."/>
            <person name="Dos Santos R.A."/>
            <person name="Damasio A.R."/>
            <person name="Diallinas G."/>
            <person name="Emri T."/>
            <person name="Fekete E."/>
            <person name="Flipphi M."/>
            <person name="Freyberg S."/>
            <person name="Gallo A."/>
            <person name="Gournas C."/>
            <person name="Habgood R."/>
            <person name="Hainaut M."/>
            <person name="Harispe M.L."/>
            <person name="Henrissat B."/>
            <person name="Hilden K.S."/>
            <person name="Hope R."/>
            <person name="Hossain A."/>
            <person name="Karabika E."/>
            <person name="Karaffa L."/>
            <person name="Karanyi Z."/>
            <person name="Krasevec N."/>
            <person name="Kuo A."/>
            <person name="Kusch H."/>
            <person name="LaButti K."/>
            <person name="Lagendijk E.L."/>
            <person name="Lapidus A."/>
            <person name="Levasseur A."/>
            <person name="Lindquist E."/>
            <person name="Lipzen A."/>
            <person name="Logrieco A.F."/>
            <person name="MacCabe A."/>
            <person name="Maekelae M.R."/>
            <person name="Malavazi I."/>
            <person name="Melin P."/>
            <person name="Meyer V."/>
            <person name="Mielnichuk N."/>
            <person name="Miskei M."/>
            <person name="Molnar A.P."/>
            <person name="Mule G."/>
            <person name="Ngan C.Y."/>
            <person name="Orejas M."/>
            <person name="Orosz E."/>
            <person name="Ouedraogo J.P."/>
            <person name="Overkamp K.M."/>
            <person name="Park H.-S."/>
            <person name="Perrone G."/>
            <person name="Piumi F."/>
            <person name="Punt P.J."/>
            <person name="Ram A.F."/>
            <person name="Ramon A."/>
            <person name="Rauscher S."/>
            <person name="Record E."/>
            <person name="Riano-Pachon D.M."/>
            <person name="Robert V."/>
            <person name="Roehrig J."/>
            <person name="Ruller R."/>
            <person name="Salamov A."/>
            <person name="Salih N.S."/>
            <person name="Samson R.A."/>
            <person name="Sandor E."/>
            <person name="Sanguinetti M."/>
            <person name="Schuetze T."/>
            <person name="Sepcic K."/>
            <person name="Shelest E."/>
            <person name="Sherlock G."/>
            <person name="Sophianopoulou V."/>
            <person name="Squina F.M."/>
            <person name="Sun H."/>
            <person name="Susca A."/>
            <person name="Todd R.B."/>
            <person name="Tsang A."/>
            <person name="Unkles S.E."/>
            <person name="van de Wiele N."/>
            <person name="van Rossen-Uffink D."/>
            <person name="Oliveira J.V."/>
            <person name="Vesth T.C."/>
            <person name="Visser J."/>
            <person name="Yu J.-H."/>
            <person name="Zhou M."/>
            <person name="Andersen M.R."/>
            <person name="Archer D.B."/>
            <person name="Baker S.E."/>
            <person name="Benoit I."/>
            <person name="Brakhage A.A."/>
            <person name="Braus G.H."/>
            <person name="Fischer R."/>
            <person name="Frisvad J.C."/>
            <person name="Goldman G.H."/>
            <person name="Houbraken J."/>
            <person name="Oakley B."/>
            <person name="Pocsi I."/>
            <person name="Scazzocchio C."/>
            <person name="Seiboth B."/>
            <person name="vanKuyk P.A."/>
            <person name="Wortman J."/>
            <person name="Dyer P.S."/>
            <person name="Grigoriev I.V."/>
        </authorList>
    </citation>
    <scope>NUCLEOTIDE SEQUENCE [LARGE SCALE GENOMIC DNA]</scope>
    <source>
        <strain evidence="10">CBS 101740 / IMI 381727 / IBT 21946</strain>
    </source>
</reference>
<dbReference type="RefSeq" id="XP_067476882.1">
    <property type="nucleotide sequence ID" value="XM_067622504.1"/>
</dbReference>
<organism evidence="9 10">
    <name type="scientific">Aspergillus brasiliensis (strain CBS 101740 / IMI 381727 / IBT 21946)</name>
    <dbReference type="NCBI Taxonomy" id="767769"/>
    <lineage>
        <taxon>Eukaryota</taxon>
        <taxon>Fungi</taxon>
        <taxon>Dikarya</taxon>
        <taxon>Ascomycota</taxon>
        <taxon>Pezizomycotina</taxon>
        <taxon>Eurotiomycetes</taxon>
        <taxon>Eurotiomycetidae</taxon>
        <taxon>Eurotiales</taxon>
        <taxon>Aspergillaceae</taxon>
        <taxon>Aspergillus</taxon>
        <taxon>Aspergillus subgen. Circumdati</taxon>
    </lineage>
</organism>
<keyword evidence="6" id="KW-0539">Nucleus</keyword>
<dbReference type="EMBL" id="KV878688">
    <property type="protein sequence ID" value="OJJ69633.1"/>
    <property type="molecule type" value="Genomic_DNA"/>
</dbReference>
<dbReference type="OMA" id="GRTHETN"/>
<dbReference type="SMART" id="SM00906">
    <property type="entry name" value="Fungal_trans"/>
    <property type="match status" value="1"/>
</dbReference>
<dbReference type="CDD" id="cd00067">
    <property type="entry name" value="GAL4"/>
    <property type="match status" value="1"/>
</dbReference>
<evidence type="ECO:0000256" key="4">
    <source>
        <dbReference type="ARBA" id="ARBA00023125"/>
    </source>
</evidence>
<dbReference type="Proteomes" id="UP000184499">
    <property type="component" value="Unassembled WGS sequence"/>
</dbReference>
<dbReference type="GO" id="GO:0001228">
    <property type="term" value="F:DNA-binding transcription activator activity, RNA polymerase II-specific"/>
    <property type="evidence" value="ECO:0007669"/>
    <property type="project" value="TreeGrafter"/>
</dbReference>
<dbReference type="GO" id="GO:0000978">
    <property type="term" value="F:RNA polymerase II cis-regulatory region sequence-specific DNA binding"/>
    <property type="evidence" value="ECO:0007669"/>
    <property type="project" value="TreeGrafter"/>
</dbReference>
<keyword evidence="3" id="KW-0805">Transcription regulation</keyword>
<feature type="region of interest" description="Disordered" evidence="7">
    <location>
        <begin position="98"/>
        <end position="120"/>
    </location>
</feature>
<keyword evidence="5" id="KW-0804">Transcription</keyword>
<dbReference type="Pfam" id="PF00172">
    <property type="entry name" value="Zn_clus"/>
    <property type="match status" value="1"/>
</dbReference>
<accession>A0A1L9UDI6</accession>
<dbReference type="SUPFAM" id="SSF57701">
    <property type="entry name" value="Zn2/Cys6 DNA-binding domain"/>
    <property type="match status" value="1"/>
</dbReference>
<dbReference type="GeneID" id="93574992"/>
<dbReference type="SMART" id="SM00066">
    <property type="entry name" value="GAL4"/>
    <property type="match status" value="1"/>
</dbReference>
<dbReference type="InterPro" id="IPR036864">
    <property type="entry name" value="Zn2-C6_fun-type_DNA-bd_sf"/>
</dbReference>
<feature type="compositionally biased region" description="Low complexity" evidence="7">
    <location>
        <begin position="553"/>
        <end position="563"/>
    </location>
</feature>
<feature type="region of interest" description="Disordered" evidence="7">
    <location>
        <begin position="539"/>
        <end position="563"/>
    </location>
</feature>
<dbReference type="CDD" id="cd12148">
    <property type="entry name" value="fungal_TF_MHR"/>
    <property type="match status" value="1"/>
</dbReference>
<keyword evidence="1" id="KW-0479">Metal-binding</keyword>
<dbReference type="InterPro" id="IPR001138">
    <property type="entry name" value="Zn2Cys6_DnaBD"/>
</dbReference>
<dbReference type="Pfam" id="PF04082">
    <property type="entry name" value="Fungal_trans"/>
    <property type="match status" value="1"/>
</dbReference>
<dbReference type="AlphaFoldDB" id="A0A1L9UDI6"/>
<dbReference type="OrthoDB" id="4337792at2759"/>
<protein>
    <recommendedName>
        <fullName evidence="8">Zn(2)-C6 fungal-type domain-containing protein</fullName>
    </recommendedName>
</protein>
<dbReference type="GO" id="GO:0006351">
    <property type="term" value="P:DNA-templated transcription"/>
    <property type="evidence" value="ECO:0007669"/>
    <property type="project" value="InterPro"/>
</dbReference>
<evidence type="ECO:0000256" key="1">
    <source>
        <dbReference type="ARBA" id="ARBA00022723"/>
    </source>
</evidence>
<gene>
    <name evidence="9" type="ORF">ASPBRDRAFT_283987</name>
</gene>
<feature type="region of interest" description="Disordered" evidence="7">
    <location>
        <begin position="69"/>
        <end position="88"/>
    </location>
</feature>
<dbReference type="InterPro" id="IPR051430">
    <property type="entry name" value="Fungal_TF_Env_Response"/>
</dbReference>
<feature type="region of interest" description="Disordered" evidence="7">
    <location>
        <begin position="1"/>
        <end position="27"/>
    </location>
</feature>
<name>A0A1L9UDI6_ASPBC</name>
<evidence type="ECO:0000256" key="3">
    <source>
        <dbReference type="ARBA" id="ARBA00023015"/>
    </source>
</evidence>
<dbReference type="GO" id="GO:0005634">
    <property type="term" value="C:nucleus"/>
    <property type="evidence" value="ECO:0007669"/>
    <property type="project" value="TreeGrafter"/>
</dbReference>
<feature type="domain" description="Zn(2)-C6 fungal-type" evidence="8">
    <location>
        <begin position="36"/>
        <end position="67"/>
    </location>
</feature>
<dbReference type="VEuPathDB" id="FungiDB:ASPBRDRAFT_283987"/>